<evidence type="ECO:0000256" key="1">
    <source>
        <dbReference type="SAM" id="MobiDB-lite"/>
    </source>
</evidence>
<reference evidence="3 4" key="1">
    <citation type="journal article" date="2018" name="Mol. Plant">
        <title>The genome of Artemisia annua provides insight into the evolution of Asteraceae family and artemisinin biosynthesis.</title>
        <authorList>
            <person name="Shen Q."/>
            <person name="Zhang L."/>
            <person name="Liao Z."/>
            <person name="Wang S."/>
            <person name="Yan T."/>
            <person name="Shi P."/>
            <person name="Liu M."/>
            <person name="Fu X."/>
            <person name="Pan Q."/>
            <person name="Wang Y."/>
            <person name="Lv Z."/>
            <person name="Lu X."/>
            <person name="Zhang F."/>
            <person name="Jiang W."/>
            <person name="Ma Y."/>
            <person name="Chen M."/>
            <person name="Hao X."/>
            <person name="Li L."/>
            <person name="Tang Y."/>
            <person name="Lv G."/>
            <person name="Zhou Y."/>
            <person name="Sun X."/>
            <person name="Brodelius P.E."/>
            <person name="Rose J.K.C."/>
            <person name="Tang K."/>
        </authorList>
    </citation>
    <scope>NUCLEOTIDE SEQUENCE [LARGE SCALE GENOMIC DNA]</scope>
    <source>
        <strain evidence="4">cv. Huhao1</strain>
        <tissue evidence="3">Leaf</tissue>
    </source>
</reference>
<dbReference type="InterPro" id="IPR025558">
    <property type="entry name" value="DUF4283"/>
</dbReference>
<dbReference type="STRING" id="35608.A0A2U1L6A7"/>
<dbReference type="InterPro" id="IPR012337">
    <property type="entry name" value="RNaseH-like_sf"/>
</dbReference>
<dbReference type="PANTHER" id="PTHR35218">
    <property type="entry name" value="RNASE H DOMAIN-CONTAINING PROTEIN"/>
    <property type="match status" value="1"/>
</dbReference>
<evidence type="ECO:0000313" key="3">
    <source>
        <dbReference type="EMBL" id="PWA44555.1"/>
    </source>
</evidence>
<dbReference type="Pfam" id="PF13966">
    <property type="entry name" value="zf-RVT"/>
    <property type="match status" value="1"/>
</dbReference>
<dbReference type="AlphaFoldDB" id="A0A2U1L6A7"/>
<evidence type="ECO:0000313" key="4">
    <source>
        <dbReference type="Proteomes" id="UP000245207"/>
    </source>
</evidence>
<organism evidence="3 4">
    <name type="scientific">Artemisia annua</name>
    <name type="common">Sweet wormwood</name>
    <dbReference type="NCBI Taxonomy" id="35608"/>
    <lineage>
        <taxon>Eukaryota</taxon>
        <taxon>Viridiplantae</taxon>
        <taxon>Streptophyta</taxon>
        <taxon>Embryophyta</taxon>
        <taxon>Tracheophyta</taxon>
        <taxon>Spermatophyta</taxon>
        <taxon>Magnoliopsida</taxon>
        <taxon>eudicotyledons</taxon>
        <taxon>Gunneridae</taxon>
        <taxon>Pentapetalae</taxon>
        <taxon>asterids</taxon>
        <taxon>campanulids</taxon>
        <taxon>Asterales</taxon>
        <taxon>Asteraceae</taxon>
        <taxon>Asteroideae</taxon>
        <taxon>Anthemideae</taxon>
        <taxon>Artemisiinae</taxon>
        <taxon>Artemisia</taxon>
    </lineage>
</organism>
<dbReference type="InterPro" id="IPR026960">
    <property type="entry name" value="RVT-Znf"/>
</dbReference>
<dbReference type="Gene3D" id="3.60.10.10">
    <property type="entry name" value="Endonuclease/exonuclease/phosphatase"/>
    <property type="match status" value="1"/>
</dbReference>
<dbReference type="Pfam" id="PF13456">
    <property type="entry name" value="RVT_3"/>
    <property type="match status" value="1"/>
</dbReference>
<evidence type="ECO:0000259" key="2">
    <source>
        <dbReference type="PROSITE" id="PS50879"/>
    </source>
</evidence>
<dbReference type="InterPro" id="IPR036691">
    <property type="entry name" value="Endo/exonu/phosph_ase_sf"/>
</dbReference>
<dbReference type="InterPro" id="IPR002156">
    <property type="entry name" value="RNaseH_domain"/>
</dbReference>
<dbReference type="PROSITE" id="PS50879">
    <property type="entry name" value="RNASE_H_1"/>
    <property type="match status" value="1"/>
</dbReference>
<feature type="region of interest" description="Disordered" evidence="1">
    <location>
        <begin position="348"/>
        <end position="386"/>
    </location>
</feature>
<gene>
    <name evidence="3" type="ORF">CTI12_AA523610</name>
</gene>
<dbReference type="SUPFAM" id="SSF53098">
    <property type="entry name" value="Ribonuclease H-like"/>
    <property type="match status" value="1"/>
</dbReference>
<dbReference type="SUPFAM" id="SSF56219">
    <property type="entry name" value="DNase I-like"/>
    <property type="match status" value="1"/>
</dbReference>
<dbReference type="Gene3D" id="3.30.420.10">
    <property type="entry name" value="Ribonuclease H-like superfamily/Ribonuclease H"/>
    <property type="match status" value="1"/>
</dbReference>
<protein>
    <recommendedName>
        <fullName evidence="2">RNase H type-1 domain-containing protein</fullName>
    </recommendedName>
</protein>
<feature type="compositionally biased region" description="Polar residues" evidence="1">
    <location>
        <begin position="221"/>
        <end position="235"/>
    </location>
</feature>
<dbReference type="CDD" id="cd06222">
    <property type="entry name" value="RNase_H_like"/>
    <property type="match status" value="1"/>
</dbReference>
<dbReference type="Pfam" id="PF14111">
    <property type="entry name" value="DUF4283"/>
    <property type="match status" value="1"/>
</dbReference>
<dbReference type="OrthoDB" id="1436685at2759"/>
<proteinExistence type="predicted"/>
<comment type="caution">
    <text evidence="3">The sequence shown here is derived from an EMBL/GenBank/DDBJ whole genome shotgun (WGS) entry which is preliminary data.</text>
</comment>
<keyword evidence="4" id="KW-1185">Reference proteome</keyword>
<dbReference type="Proteomes" id="UP000245207">
    <property type="component" value="Unassembled WGS sequence"/>
</dbReference>
<accession>A0A2U1L6A7</accession>
<dbReference type="InterPro" id="IPR044730">
    <property type="entry name" value="RNase_H-like_dom_plant"/>
</dbReference>
<feature type="region of interest" description="Disordered" evidence="1">
    <location>
        <begin position="200"/>
        <end position="247"/>
    </location>
</feature>
<dbReference type="GO" id="GO:0004523">
    <property type="term" value="F:RNA-DNA hybrid ribonuclease activity"/>
    <property type="evidence" value="ECO:0007669"/>
    <property type="project" value="InterPro"/>
</dbReference>
<dbReference type="PANTHER" id="PTHR35218:SF9">
    <property type="entry name" value="ENDONUCLEASE_EXONUCLEASE_PHOSPHATASE DOMAIN-CONTAINING PROTEIN"/>
    <property type="match status" value="1"/>
</dbReference>
<dbReference type="EMBL" id="PKPP01011218">
    <property type="protein sequence ID" value="PWA44555.1"/>
    <property type="molecule type" value="Genomic_DNA"/>
</dbReference>
<feature type="domain" description="RNase H type-1" evidence="2">
    <location>
        <begin position="1078"/>
        <end position="1209"/>
    </location>
</feature>
<name>A0A2U1L6A7_ARTAN</name>
<sequence length="1240" mass="142332">MFDRKVGYYQLMKKLKQKWSLKGSLSLIDIGYDYYVAKFTNMDDYNYVLTQGPWMINDGYLTVRKWVHDFVPDDSPLRFLTAWIRIPFLSVEYLDANFLKRLRDKIGKIVRVDHTTATVERAQFTRISVEVDLTKPLLSMFRLHNRIWHIQKNDKGQLEKNGVNGLGDNKEAASSHPYGSWMHVKKPARKRISKDTSKILDNSKVAHGSEENNVKVRNPQKRQSNTGGSRFNVLSSMGGEDDEAHHDGTTIVKDLTGNVNHDDELEKNQMDTTEVPNPKDGNDIVGEQQNHITDDDLFDWSTQAPTKEANRPGEGMERVDMLKKFSIGNNAAIDSMNGPSYVNKIAKTRKSQPNNKPHQSQQNRMPTTTHAESHVSKTTPNENQNHNIFPSHVFPPTKIFQHNQQVNDTPPPSHNVEHHPTVENYENDVPGDAQDCRPQQDLEIDDQPFNDGVEATLSLKKPFVINLIILTHIGVGSSKFLITLKEIIRMNHPNVVTLVETHLDGDRAECLGRQIQYDGHARVDAEGYSAGIWLYWKKSEVNVDIIAYYSQHLTVKISRDGEESWIFSAIYASPDINKRQELWNNLSTFSESLKMPWLLVGDFNETTTLDERHDGTQDMQRRCDKFKNWIENTSLIDLGYSGAKFTWTRGKTVETRKAARLDRGLCNLTWRTRFPEAAVKHLPAINSDHSPLFIKTNGLVPPPRGHKPFRFLSAWLTHENFETFVKTTWRNDIPIVLFLKKFAEDQQEWNKTKFGNIFRKKRHLWARIAGVQKALVERKDKYLLKLETRLRLCDSIDKKTRKFIWGGTDEEKKIHLLSWNTLQKDRKKGGLGIRSMRQANAAFLTKLGWRMLAEPNSLWSQVLRSKYCKGRCDLDMFSSKKNSSNVWQGIVENANFVRRGTRVSVGNGRRTLFWDHCWATETPLSSMAISPIPVEAQDRTVDEYWNSNGLENDSMYWGGSTIGKFSVKSAISLIRNDGDVKLDRKWVLVWKAPVSERIRMFIWLALHDRLLSNVQRVARRLSDDPRCTRCGADEESLDHILRRCPFSFIIWNKLARDKLKQSMDKERKEILISWVAPPVSWVLLNTDGASRGNPGEAGGGGIMRDAQGYFIRAFTENYGICTVTRSEILALLRGILMARDAGIKKLIIKVDSQVVVQLMEGETSCYSPAVLIVHKCRELLRRSDWEVKLEHCYREANRAADWLANHGCEQQERVCMFDSPLLTLCRSSLMMLKVLLGLVM</sequence>
<dbReference type="GO" id="GO:0003676">
    <property type="term" value="F:nucleic acid binding"/>
    <property type="evidence" value="ECO:0007669"/>
    <property type="project" value="InterPro"/>
</dbReference>
<dbReference type="InterPro" id="IPR036397">
    <property type="entry name" value="RNaseH_sf"/>
</dbReference>
<feature type="compositionally biased region" description="Polar residues" evidence="1">
    <location>
        <begin position="351"/>
        <end position="386"/>
    </location>
</feature>